<sequence length="51" mass="5950">MLKNKKKNKVVPNVTQSNMIMLLRFMCSFLGSKLTEIKGIKNYFSPTRHFS</sequence>
<gene>
    <name evidence="1" type="ORF">J2781_001932</name>
</gene>
<reference evidence="1 2" key="1">
    <citation type="submission" date="2023-07" db="EMBL/GenBank/DDBJ databases">
        <title>Sorghum-associated microbial communities from plants grown in Nebraska, USA.</title>
        <authorList>
            <person name="Schachtman D."/>
        </authorList>
    </citation>
    <scope>NUCLEOTIDE SEQUENCE [LARGE SCALE GENOMIC DNA]</scope>
    <source>
        <strain evidence="1 2">DS1709</strain>
    </source>
</reference>
<name>A0ABU1LE65_9FLAO</name>
<protein>
    <recommendedName>
        <fullName evidence="3">Integrase-like protein</fullName>
    </recommendedName>
</protein>
<organism evidence="1 2">
    <name type="scientific">Chryseobacterium geocarposphaerae</name>
    <dbReference type="NCBI Taxonomy" id="1416776"/>
    <lineage>
        <taxon>Bacteria</taxon>
        <taxon>Pseudomonadati</taxon>
        <taxon>Bacteroidota</taxon>
        <taxon>Flavobacteriia</taxon>
        <taxon>Flavobacteriales</taxon>
        <taxon>Weeksellaceae</taxon>
        <taxon>Chryseobacterium group</taxon>
        <taxon>Chryseobacterium</taxon>
    </lineage>
</organism>
<evidence type="ECO:0008006" key="3">
    <source>
        <dbReference type="Google" id="ProtNLM"/>
    </source>
</evidence>
<accession>A0ABU1LE65</accession>
<evidence type="ECO:0000313" key="2">
    <source>
        <dbReference type="Proteomes" id="UP001184853"/>
    </source>
</evidence>
<evidence type="ECO:0000313" key="1">
    <source>
        <dbReference type="EMBL" id="MDR6405008.1"/>
    </source>
</evidence>
<proteinExistence type="predicted"/>
<comment type="caution">
    <text evidence="1">The sequence shown here is derived from an EMBL/GenBank/DDBJ whole genome shotgun (WGS) entry which is preliminary data.</text>
</comment>
<dbReference type="EMBL" id="JAVDQS010000004">
    <property type="protein sequence ID" value="MDR6405008.1"/>
    <property type="molecule type" value="Genomic_DNA"/>
</dbReference>
<dbReference type="Proteomes" id="UP001184853">
    <property type="component" value="Unassembled WGS sequence"/>
</dbReference>
<keyword evidence="2" id="KW-1185">Reference proteome</keyword>